<dbReference type="InterPro" id="IPR013325">
    <property type="entry name" value="RNA_pol_sigma_r2"/>
</dbReference>
<evidence type="ECO:0000256" key="3">
    <source>
        <dbReference type="ARBA" id="ARBA00023082"/>
    </source>
</evidence>
<dbReference type="GO" id="GO:0006352">
    <property type="term" value="P:DNA-templated transcription initiation"/>
    <property type="evidence" value="ECO:0007669"/>
    <property type="project" value="InterPro"/>
</dbReference>
<gene>
    <name evidence="8" type="ORF">HBA54_05720</name>
</gene>
<evidence type="ECO:0000256" key="2">
    <source>
        <dbReference type="ARBA" id="ARBA00023015"/>
    </source>
</evidence>
<keyword evidence="4" id="KW-0238">DNA-binding</keyword>
<keyword evidence="2" id="KW-0805">Transcription regulation</keyword>
<dbReference type="AlphaFoldDB" id="A0A967CB37"/>
<keyword evidence="9" id="KW-1185">Reference proteome</keyword>
<keyword evidence="5" id="KW-0804">Transcription</keyword>
<proteinExistence type="inferred from homology"/>
<dbReference type="Proteomes" id="UP000761264">
    <property type="component" value="Unassembled WGS sequence"/>
</dbReference>
<sequence>MQSHRLEGYLDRLFGFAVSLAGDRDEARDLVQDCAVRALTAKRVPADEPAYRAWLFRVLRNRFIDRLRRDRRRPEVGGLDCDEDGEPRAFGQGVAWRGDQHLINALTVKLAMQRLSVREREIIALIDVAGLTYGEAAEVLAVPVGTVMSRISRARQALFVIVNESNIRALPKRASKGSGL</sequence>
<feature type="domain" description="RNA polymerase sigma-70 region 2" evidence="6">
    <location>
        <begin position="8"/>
        <end position="73"/>
    </location>
</feature>
<dbReference type="InterPro" id="IPR013324">
    <property type="entry name" value="RNA_pol_sigma_r3/r4-like"/>
</dbReference>
<feature type="domain" description="RNA polymerase sigma factor 70 region 4 type 2" evidence="7">
    <location>
        <begin position="109"/>
        <end position="158"/>
    </location>
</feature>
<dbReference type="SUPFAM" id="SSF88659">
    <property type="entry name" value="Sigma3 and sigma4 domains of RNA polymerase sigma factors"/>
    <property type="match status" value="1"/>
</dbReference>
<evidence type="ECO:0000259" key="6">
    <source>
        <dbReference type="Pfam" id="PF04542"/>
    </source>
</evidence>
<dbReference type="GO" id="GO:0016987">
    <property type="term" value="F:sigma factor activity"/>
    <property type="evidence" value="ECO:0007669"/>
    <property type="project" value="UniProtKB-KW"/>
</dbReference>
<dbReference type="InterPro" id="IPR036388">
    <property type="entry name" value="WH-like_DNA-bd_sf"/>
</dbReference>
<organism evidence="8 9">
    <name type="scientific">Pelagibius litoralis</name>
    <dbReference type="NCBI Taxonomy" id="374515"/>
    <lineage>
        <taxon>Bacteria</taxon>
        <taxon>Pseudomonadati</taxon>
        <taxon>Pseudomonadota</taxon>
        <taxon>Alphaproteobacteria</taxon>
        <taxon>Rhodospirillales</taxon>
        <taxon>Rhodovibrionaceae</taxon>
        <taxon>Pelagibius</taxon>
    </lineage>
</organism>
<evidence type="ECO:0000256" key="5">
    <source>
        <dbReference type="ARBA" id="ARBA00023163"/>
    </source>
</evidence>
<dbReference type="Gene3D" id="1.10.10.10">
    <property type="entry name" value="Winged helix-like DNA-binding domain superfamily/Winged helix DNA-binding domain"/>
    <property type="match status" value="1"/>
</dbReference>
<dbReference type="Pfam" id="PF08281">
    <property type="entry name" value="Sigma70_r4_2"/>
    <property type="match status" value="1"/>
</dbReference>
<dbReference type="PANTHER" id="PTHR43133:SF8">
    <property type="entry name" value="RNA POLYMERASE SIGMA FACTOR HI_1459-RELATED"/>
    <property type="match status" value="1"/>
</dbReference>
<reference evidence="8" key="1">
    <citation type="submission" date="2020-03" db="EMBL/GenBank/DDBJ databases">
        <title>Genome of Pelagibius litoralis DSM 21314T.</title>
        <authorList>
            <person name="Wang G."/>
        </authorList>
    </citation>
    <scope>NUCLEOTIDE SEQUENCE</scope>
    <source>
        <strain evidence="8">DSM 21314</strain>
    </source>
</reference>
<name>A0A967CB37_9PROT</name>
<dbReference type="InterPro" id="IPR007627">
    <property type="entry name" value="RNA_pol_sigma70_r2"/>
</dbReference>
<dbReference type="EMBL" id="JAAQPH010000003">
    <property type="protein sequence ID" value="NIA68083.1"/>
    <property type="molecule type" value="Genomic_DNA"/>
</dbReference>
<protein>
    <submittedName>
        <fullName evidence="8">RNA polymerase sigma factor</fullName>
    </submittedName>
</protein>
<dbReference type="RefSeq" id="WP_167222410.1">
    <property type="nucleotide sequence ID" value="NZ_JAAQPH010000003.1"/>
</dbReference>
<dbReference type="NCBIfam" id="TIGR02937">
    <property type="entry name" value="sigma70-ECF"/>
    <property type="match status" value="1"/>
</dbReference>
<dbReference type="GO" id="GO:0003677">
    <property type="term" value="F:DNA binding"/>
    <property type="evidence" value="ECO:0007669"/>
    <property type="project" value="UniProtKB-KW"/>
</dbReference>
<dbReference type="InterPro" id="IPR039425">
    <property type="entry name" value="RNA_pol_sigma-70-like"/>
</dbReference>
<dbReference type="InterPro" id="IPR013249">
    <property type="entry name" value="RNA_pol_sigma70_r4_t2"/>
</dbReference>
<comment type="similarity">
    <text evidence="1">Belongs to the sigma-70 factor family. ECF subfamily.</text>
</comment>
<dbReference type="PANTHER" id="PTHR43133">
    <property type="entry name" value="RNA POLYMERASE ECF-TYPE SIGMA FACTO"/>
    <property type="match status" value="1"/>
</dbReference>
<dbReference type="SUPFAM" id="SSF88946">
    <property type="entry name" value="Sigma2 domain of RNA polymerase sigma factors"/>
    <property type="match status" value="1"/>
</dbReference>
<dbReference type="CDD" id="cd06171">
    <property type="entry name" value="Sigma70_r4"/>
    <property type="match status" value="1"/>
</dbReference>
<evidence type="ECO:0000259" key="7">
    <source>
        <dbReference type="Pfam" id="PF08281"/>
    </source>
</evidence>
<evidence type="ECO:0000313" key="8">
    <source>
        <dbReference type="EMBL" id="NIA68083.1"/>
    </source>
</evidence>
<dbReference type="InterPro" id="IPR014284">
    <property type="entry name" value="RNA_pol_sigma-70_dom"/>
</dbReference>
<keyword evidence="3" id="KW-0731">Sigma factor</keyword>
<accession>A0A967CB37</accession>
<comment type="caution">
    <text evidence="8">The sequence shown here is derived from an EMBL/GenBank/DDBJ whole genome shotgun (WGS) entry which is preliminary data.</text>
</comment>
<dbReference type="Gene3D" id="1.10.1740.10">
    <property type="match status" value="1"/>
</dbReference>
<evidence type="ECO:0000256" key="4">
    <source>
        <dbReference type="ARBA" id="ARBA00023125"/>
    </source>
</evidence>
<evidence type="ECO:0000313" key="9">
    <source>
        <dbReference type="Proteomes" id="UP000761264"/>
    </source>
</evidence>
<evidence type="ECO:0000256" key="1">
    <source>
        <dbReference type="ARBA" id="ARBA00010641"/>
    </source>
</evidence>
<dbReference type="Pfam" id="PF04542">
    <property type="entry name" value="Sigma70_r2"/>
    <property type="match status" value="1"/>
</dbReference>